<dbReference type="AlphaFoldDB" id="A0A369KBF2"/>
<evidence type="ECO:0000313" key="2">
    <source>
        <dbReference type="Proteomes" id="UP000076154"/>
    </source>
</evidence>
<evidence type="ECO:0000313" key="1">
    <source>
        <dbReference type="EMBL" id="RDB29133.1"/>
    </source>
</evidence>
<keyword evidence="2" id="KW-1185">Reference proteome</keyword>
<dbReference type="InParanoid" id="A0A369KBF2"/>
<dbReference type="EMBL" id="LUEZ02000010">
    <property type="protein sequence ID" value="RDB29133.1"/>
    <property type="molecule type" value="Genomic_DNA"/>
</dbReference>
<reference evidence="1" key="1">
    <citation type="submission" date="2018-04" db="EMBL/GenBank/DDBJ databases">
        <title>Whole genome sequencing of Hypsizygus marmoreus.</title>
        <authorList>
            <person name="Choi I.-G."/>
            <person name="Min B."/>
            <person name="Kim J.-G."/>
            <person name="Kim S."/>
            <person name="Oh Y.-L."/>
            <person name="Kong W.-S."/>
            <person name="Park H."/>
            <person name="Jeong J."/>
            <person name="Song E.-S."/>
        </authorList>
    </citation>
    <scope>NUCLEOTIDE SEQUENCE [LARGE SCALE GENOMIC DNA]</scope>
    <source>
        <strain evidence="1">51987-8</strain>
    </source>
</reference>
<accession>A0A369KBF2</accession>
<organism evidence="1 2">
    <name type="scientific">Hypsizygus marmoreus</name>
    <name type="common">White beech mushroom</name>
    <name type="synonym">Agaricus marmoreus</name>
    <dbReference type="NCBI Taxonomy" id="39966"/>
    <lineage>
        <taxon>Eukaryota</taxon>
        <taxon>Fungi</taxon>
        <taxon>Dikarya</taxon>
        <taxon>Basidiomycota</taxon>
        <taxon>Agaricomycotina</taxon>
        <taxon>Agaricomycetes</taxon>
        <taxon>Agaricomycetidae</taxon>
        <taxon>Agaricales</taxon>
        <taxon>Tricholomatineae</taxon>
        <taxon>Lyophyllaceae</taxon>
        <taxon>Hypsizygus</taxon>
    </lineage>
</organism>
<protein>
    <submittedName>
        <fullName evidence="1">Uncharacterized protein</fullName>
    </submittedName>
</protein>
<sequence>MAGIIARKKWVTMTEKPNASSNVKRCFSDIMEIVESDAGVSPEMYEMIEEIMEKVKSAVEVIHRYKRRRIGQ</sequence>
<proteinExistence type="predicted"/>
<dbReference type="OrthoDB" id="2434196at2759"/>
<dbReference type="Proteomes" id="UP000076154">
    <property type="component" value="Unassembled WGS sequence"/>
</dbReference>
<gene>
    <name evidence="1" type="ORF">Hypma_016029</name>
</gene>
<name>A0A369KBF2_HYPMA</name>
<comment type="caution">
    <text evidence="1">The sequence shown here is derived from an EMBL/GenBank/DDBJ whole genome shotgun (WGS) entry which is preliminary data.</text>
</comment>